<name>A0A0S4JNQ0_BODSA</name>
<accession>A0A0S4JNQ0</accession>
<protein>
    <recommendedName>
        <fullName evidence="6">PSI domain-containing protein</fullName>
    </recommendedName>
</protein>
<feature type="region of interest" description="Disordered" evidence="4">
    <location>
        <begin position="384"/>
        <end position="419"/>
    </location>
</feature>
<keyword evidence="2" id="KW-0472">Membrane</keyword>
<evidence type="ECO:0000313" key="8">
    <source>
        <dbReference type="Proteomes" id="UP000051952"/>
    </source>
</evidence>
<evidence type="ECO:0000313" key="7">
    <source>
        <dbReference type="EMBL" id="CUG90906.1"/>
    </source>
</evidence>
<feature type="signal peptide" evidence="5">
    <location>
        <begin position="1"/>
        <end position="22"/>
    </location>
</feature>
<dbReference type="AlphaFoldDB" id="A0A0S4JNQ0"/>
<evidence type="ECO:0000259" key="6">
    <source>
        <dbReference type="SMART" id="SM00423"/>
    </source>
</evidence>
<dbReference type="InterPro" id="IPR002165">
    <property type="entry name" value="Plexin_repeat"/>
</dbReference>
<dbReference type="Proteomes" id="UP000051952">
    <property type="component" value="Unassembled WGS sequence"/>
</dbReference>
<feature type="compositionally biased region" description="Low complexity" evidence="4">
    <location>
        <begin position="399"/>
        <end position="419"/>
    </location>
</feature>
<sequence>MMSKLAVSIAVLLATAATVAHADPCAGYTTCSDCAGVNGCGWCSEPVTYTDGTTGPNCGSPSSSEPFVCHGLYSTDQCLEGYVCDQAAGACRLASPGQGTDFATCNAGCMVGPSAAVYGCAPGTKSCVVVPPGTPGSGSQQECEQQCIQPPAKVYACNSTDACAEVPSGTPGSSSLEVCMARGCNGGTYGCDLSSLQCVPGTGNHSKAYCEKYCRPADDPCSAFTTCESCLAGATYCGWCSQDVTYANGKQGGQCAGVNASILPFNCLGTYSTTQCAGTPAPGVTTAAPTPSPYLPPGLPCPKGSMVLLQYNCPSETCAGCNSGTAAMCEEPHCTYYCSGLCQPVPYWGTSFMWSCNGNPTTMDYTNATLVHYLSSTKCEGPVNPPGTGGSGTFELNSRWTTPTQRLSTTSRLRSARAP</sequence>
<proteinExistence type="predicted"/>
<keyword evidence="8" id="KW-1185">Reference proteome</keyword>
<dbReference type="GO" id="GO:0016020">
    <property type="term" value="C:membrane"/>
    <property type="evidence" value="ECO:0007669"/>
    <property type="project" value="UniProtKB-SubCell"/>
</dbReference>
<reference evidence="8" key="1">
    <citation type="submission" date="2015-09" db="EMBL/GenBank/DDBJ databases">
        <authorList>
            <consortium name="Pathogen Informatics"/>
        </authorList>
    </citation>
    <scope>NUCLEOTIDE SEQUENCE [LARGE SCALE GENOMIC DNA]</scope>
    <source>
        <strain evidence="8">Lake Konstanz</strain>
    </source>
</reference>
<organism evidence="7 8">
    <name type="scientific">Bodo saltans</name>
    <name type="common">Flagellated protozoan</name>
    <dbReference type="NCBI Taxonomy" id="75058"/>
    <lineage>
        <taxon>Eukaryota</taxon>
        <taxon>Discoba</taxon>
        <taxon>Euglenozoa</taxon>
        <taxon>Kinetoplastea</taxon>
        <taxon>Metakinetoplastina</taxon>
        <taxon>Eubodonida</taxon>
        <taxon>Bodonidae</taxon>
        <taxon>Bodo</taxon>
    </lineage>
</organism>
<evidence type="ECO:0000256" key="4">
    <source>
        <dbReference type="SAM" id="MobiDB-lite"/>
    </source>
</evidence>
<dbReference type="VEuPathDB" id="TriTrypDB:BSAL_29215"/>
<dbReference type="SMART" id="SM00423">
    <property type="entry name" value="PSI"/>
    <property type="match status" value="2"/>
</dbReference>
<evidence type="ECO:0000256" key="1">
    <source>
        <dbReference type="ARBA" id="ARBA00004370"/>
    </source>
</evidence>
<evidence type="ECO:0000256" key="2">
    <source>
        <dbReference type="ARBA" id="ARBA00023136"/>
    </source>
</evidence>
<dbReference type="EMBL" id="CYKH01001874">
    <property type="protein sequence ID" value="CUG90906.1"/>
    <property type="molecule type" value="Genomic_DNA"/>
</dbReference>
<feature type="domain" description="PSI" evidence="6">
    <location>
        <begin position="220"/>
        <end position="268"/>
    </location>
</feature>
<gene>
    <name evidence="7" type="ORF">BSAL_29215</name>
</gene>
<keyword evidence="3" id="KW-0325">Glycoprotein</keyword>
<feature type="domain" description="PSI" evidence="6">
    <location>
        <begin position="24"/>
        <end position="79"/>
    </location>
</feature>
<dbReference type="InterPro" id="IPR016201">
    <property type="entry name" value="PSI"/>
</dbReference>
<evidence type="ECO:0000256" key="5">
    <source>
        <dbReference type="SAM" id="SignalP"/>
    </source>
</evidence>
<dbReference type="Pfam" id="PF01437">
    <property type="entry name" value="PSI"/>
    <property type="match status" value="1"/>
</dbReference>
<feature type="chain" id="PRO_5006622669" description="PSI domain-containing protein" evidence="5">
    <location>
        <begin position="23"/>
        <end position="419"/>
    </location>
</feature>
<keyword evidence="5" id="KW-0732">Signal</keyword>
<comment type="subcellular location">
    <subcellularLocation>
        <location evidence="1">Membrane</location>
    </subcellularLocation>
</comment>
<evidence type="ECO:0000256" key="3">
    <source>
        <dbReference type="ARBA" id="ARBA00023180"/>
    </source>
</evidence>